<accession>G9ZF35</accession>
<dbReference type="AlphaFoldDB" id="G9ZF35"/>
<dbReference type="PATRIC" id="fig|797473.3.peg.1117"/>
<evidence type="ECO:0000313" key="2">
    <source>
        <dbReference type="Proteomes" id="UP000004750"/>
    </source>
</evidence>
<dbReference type="Proteomes" id="UP000004750">
    <property type="component" value="Unassembled WGS sequence"/>
</dbReference>
<protein>
    <submittedName>
        <fullName evidence="1">Uncharacterized protein</fullName>
    </submittedName>
</protein>
<evidence type="ECO:0000313" key="1">
    <source>
        <dbReference type="EMBL" id="EHM54140.1"/>
    </source>
</evidence>
<organism evidence="1 2">
    <name type="scientific">Cardiobacterium valvarum F0432</name>
    <dbReference type="NCBI Taxonomy" id="797473"/>
    <lineage>
        <taxon>Bacteria</taxon>
        <taxon>Pseudomonadati</taxon>
        <taxon>Pseudomonadota</taxon>
        <taxon>Gammaproteobacteria</taxon>
        <taxon>Cardiobacteriales</taxon>
        <taxon>Cardiobacteriaceae</taxon>
        <taxon>Cardiobacterium</taxon>
    </lineage>
</organism>
<comment type="caution">
    <text evidence="1">The sequence shown here is derived from an EMBL/GenBank/DDBJ whole genome shotgun (WGS) entry which is preliminary data.</text>
</comment>
<sequence length="115" mass="12168">MPFTPEQEKSLLAEKEIGKTIIQRLIPIPENNLAVLARLAVLNILSAARRLASLISGIGITDGLDDITALAEADVADILAHGATLTGSTCWRNSPQARAAITTAVAWAQQQKARG</sequence>
<dbReference type="STRING" id="797473.HMPREF9080_01388"/>
<dbReference type="HOGENOM" id="CLU_2104570_0_0_6"/>
<gene>
    <name evidence="1" type="ORF">HMPREF9080_01388</name>
</gene>
<reference evidence="1 2" key="1">
    <citation type="submission" date="2011-08" db="EMBL/GenBank/DDBJ databases">
        <authorList>
            <person name="Weinstock G."/>
            <person name="Sodergren E."/>
            <person name="Clifton S."/>
            <person name="Fulton L."/>
            <person name="Fulton B."/>
            <person name="Courtney L."/>
            <person name="Fronick C."/>
            <person name="Harrison M."/>
            <person name="Strong C."/>
            <person name="Farmer C."/>
            <person name="Delahaunty K."/>
            <person name="Markovic C."/>
            <person name="Hall O."/>
            <person name="Minx P."/>
            <person name="Tomlinson C."/>
            <person name="Mitreva M."/>
            <person name="Hou S."/>
            <person name="Chen J."/>
            <person name="Wollam A."/>
            <person name="Pepin K.H."/>
            <person name="Johnson M."/>
            <person name="Bhonagiri V."/>
            <person name="Zhang X."/>
            <person name="Suruliraj S."/>
            <person name="Warren W."/>
            <person name="Chinwalla A."/>
            <person name="Mardis E.R."/>
            <person name="Wilson R.K."/>
        </authorList>
    </citation>
    <scope>NUCLEOTIDE SEQUENCE [LARGE SCALE GENOMIC DNA]</scope>
    <source>
        <strain evidence="1 2">F0432</strain>
    </source>
</reference>
<proteinExistence type="predicted"/>
<dbReference type="EMBL" id="AGCM01000076">
    <property type="protein sequence ID" value="EHM54140.1"/>
    <property type="molecule type" value="Genomic_DNA"/>
</dbReference>
<name>G9ZF35_9GAMM</name>